<dbReference type="Pfam" id="PF00171">
    <property type="entry name" value="Aldedh"/>
    <property type="match status" value="1"/>
</dbReference>
<evidence type="ECO:0000313" key="6">
    <source>
        <dbReference type="EMBL" id="AGI74594.1"/>
    </source>
</evidence>
<accession>M9RPR4</accession>
<dbReference type="InterPro" id="IPR015590">
    <property type="entry name" value="Aldehyde_DH_dom"/>
</dbReference>
<dbReference type="KEGG" id="oar:OA238_c47570"/>
<feature type="domain" description="Aldehyde dehydrogenase" evidence="5">
    <location>
        <begin position="3"/>
        <end position="455"/>
    </location>
</feature>
<dbReference type="PANTHER" id="PTHR43353:SF5">
    <property type="entry name" value="SUCCINATE-SEMIALDEHYDE DEHYDROGENASE, MITOCHONDRIAL"/>
    <property type="match status" value="1"/>
</dbReference>
<dbReference type="RefSeq" id="WP_015497512.1">
    <property type="nucleotide sequence ID" value="NC_020908.1"/>
</dbReference>
<keyword evidence="2 4" id="KW-0560">Oxidoreductase</keyword>
<keyword evidence="7" id="KW-1185">Reference proteome</keyword>
<dbReference type="AlphaFoldDB" id="M9RPR4"/>
<dbReference type="eggNOG" id="COG1012">
    <property type="taxonomic scope" value="Bacteria"/>
</dbReference>
<dbReference type="InterPro" id="IPR050740">
    <property type="entry name" value="Aldehyde_DH_Superfamily"/>
</dbReference>
<organism evidence="6 7">
    <name type="scientific">Octadecabacter arcticus 238</name>
    <dbReference type="NCBI Taxonomy" id="391616"/>
    <lineage>
        <taxon>Bacteria</taxon>
        <taxon>Pseudomonadati</taxon>
        <taxon>Pseudomonadota</taxon>
        <taxon>Alphaproteobacteria</taxon>
        <taxon>Rhodobacterales</taxon>
        <taxon>Roseobacteraceae</taxon>
        <taxon>Octadecabacter</taxon>
    </lineage>
</organism>
<name>M9RPR4_9RHOB</name>
<dbReference type="CDD" id="cd07078">
    <property type="entry name" value="ALDH"/>
    <property type="match status" value="1"/>
</dbReference>
<dbReference type="PROSITE" id="PS00687">
    <property type="entry name" value="ALDEHYDE_DEHYDR_GLU"/>
    <property type="match status" value="1"/>
</dbReference>
<dbReference type="GO" id="GO:0009450">
    <property type="term" value="P:gamma-aminobutyric acid catabolic process"/>
    <property type="evidence" value="ECO:0007669"/>
    <property type="project" value="TreeGrafter"/>
</dbReference>
<dbReference type="EMBL" id="CP003742">
    <property type="protein sequence ID" value="AGI74594.1"/>
    <property type="molecule type" value="Genomic_DNA"/>
</dbReference>
<sequence length="461" mass="48246">MPVDIYNPANPSEVVGTFPTMSPDDVPAMMAAARAAKHEWAKVPQPERGKTVDAFLDGLQARTEDIATAITREMGKVICESRGKVNKALGEGRATTRRASAPIGEVLLSQKPGTVTYSTRRPRGVIVDINPWNFPFSTPIRKTIPALVYGNAIVLKPSIGTPGAAFIMQEVADQILPKGLFQIAYGSGNLGGALTSAQGVDAISFTGSVGIGRIVAQASAANLAKISLELGGKNPEILNDASDLEATLDQIYMAAFAVCGQRCTAISRVIVRRELEADVVAGLAKRAKAAKIGNGLDSATTIGPLMGEKARANVAGFVDRARAEGANVAAGGALVGQNGGYFYAPTILSAVTPDMEVARDEVFGPVLAVIAYDTADEALEICNDVEFGLAACLYSEQTPLVDRFIAEAESGIIHVNCGSFPEDHAPFVGVKNSSLGVGGSNGASTLHFFTQEHTVFQKGQV</sequence>
<dbReference type="Gene3D" id="3.40.309.10">
    <property type="entry name" value="Aldehyde Dehydrogenase, Chain A, domain 2"/>
    <property type="match status" value="1"/>
</dbReference>
<dbReference type="InterPro" id="IPR029510">
    <property type="entry name" value="Ald_DH_CS_GLU"/>
</dbReference>
<dbReference type="InterPro" id="IPR016162">
    <property type="entry name" value="Ald_DH_N"/>
</dbReference>
<dbReference type="EC" id="1.2.1.-" evidence="6"/>
<dbReference type="STRING" id="391616.OA238_c47570"/>
<evidence type="ECO:0000256" key="2">
    <source>
        <dbReference type="ARBA" id="ARBA00023002"/>
    </source>
</evidence>
<dbReference type="SUPFAM" id="SSF53720">
    <property type="entry name" value="ALDH-like"/>
    <property type="match status" value="1"/>
</dbReference>
<protein>
    <submittedName>
        <fullName evidence="6">Aldehyde dehydrogenase family protein</fullName>
        <ecNumber evidence="6">1.2.1.-</ecNumber>
    </submittedName>
</protein>
<feature type="active site" evidence="3">
    <location>
        <position position="229"/>
    </location>
</feature>
<proteinExistence type="inferred from homology"/>
<dbReference type="OrthoDB" id="9812625at2"/>
<evidence type="ECO:0000256" key="4">
    <source>
        <dbReference type="RuleBase" id="RU003345"/>
    </source>
</evidence>
<evidence type="ECO:0000256" key="1">
    <source>
        <dbReference type="ARBA" id="ARBA00009986"/>
    </source>
</evidence>
<reference evidence="6 7" key="1">
    <citation type="journal article" date="2013" name="PLoS ONE">
        <title>Poles Apart: Arctic and Antarctic Octadecabacter strains Share High Genome Plasticity and a New Type of Xanthorhodopsin.</title>
        <authorList>
            <person name="Vollmers J."/>
            <person name="Voget S."/>
            <person name="Dietrich S."/>
            <person name="Gollnow K."/>
            <person name="Smits M."/>
            <person name="Meyer K."/>
            <person name="Brinkhoff T."/>
            <person name="Simon M."/>
            <person name="Daniel R."/>
        </authorList>
    </citation>
    <scope>NUCLEOTIDE SEQUENCE [LARGE SCALE GENOMIC DNA]</scope>
    <source>
        <strain evidence="6 7">238</strain>
    </source>
</reference>
<dbReference type="Gene3D" id="3.40.605.10">
    <property type="entry name" value="Aldehyde Dehydrogenase, Chain A, domain 1"/>
    <property type="match status" value="1"/>
</dbReference>
<comment type="similarity">
    <text evidence="1 4">Belongs to the aldehyde dehydrogenase family.</text>
</comment>
<dbReference type="Proteomes" id="UP000004688">
    <property type="component" value="Chromosome"/>
</dbReference>
<gene>
    <name evidence="6" type="ORF">OA238_c47570</name>
</gene>
<dbReference type="HOGENOM" id="CLU_005391_0_0_5"/>
<evidence type="ECO:0000259" key="5">
    <source>
        <dbReference type="Pfam" id="PF00171"/>
    </source>
</evidence>
<evidence type="ECO:0000313" key="7">
    <source>
        <dbReference type="Proteomes" id="UP000004688"/>
    </source>
</evidence>
<dbReference type="GO" id="GO:0004777">
    <property type="term" value="F:succinate-semialdehyde dehydrogenase (NAD+) activity"/>
    <property type="evidence" value="ECO:0007669"/>
    <property type="project" value="TreeGrafter"/>
</dbReference>
<dbReference type="InterPro" id="IPR016163">
    <property type="entry name" value="Ald_DH_C"/>
</dbReference>
<evidence type="ECO:0000256" key="3">
    <source>
        <dbReference type="PROSITE-ProRule" id="PRU10007"/>
    </source>
</evidence>
<dbReference type="PANTHER" id="PTHR43353">
    <property type="entry name" value="SUCCINATE-SEMIALDEHYDE DEHYDROGENASE, MITOCHONDRIAL"/>
    <property type="match status" value="1"/>
</dbReference>
<dbReference type="InterPro" id="IPR016161">
    <property type="entry name" value="Ald_DH/histidinol_DH"/>
</dbReference>